<dbReference type="eggNOG" id="COG4102">
    <property type="taxonomic scope" value="Bacteria"/>
</dbReference>
<evidence type="ECO:0000313" key="3">
    <source>
        <dbReference type="Proteomes" id="UP000008461"/>
    </source>
</evidence>
<dbReference type="KEGG" id="hhy:Halhy_2924"/>
<dbReference type="SUPFAM" id="SSF53649">
    <property type="entry name" value="Alkaline phosphatase-like"/>
    <property type="match status" value="1"/>
</dbReference>
<feature type="chain" id="PRO_5003312504" description="Twin-arginine translocation pathway signal" evidence="1">
    <location>
        <begin position="24"/>
        <end position="398"/>
    </location>
</feature>
<proteinExistence type="predicted"/>
<dbReference type="InterPro" id="IPR010869">
    <property type="entry name" value="DUF1501"/>
</dbReference>
<organism evidence="2 3">
    <name type="scientific">Haliscomenobacter hydrossis (strain ATCC 27775 / DSM 1100 / LMG 10767 / O)</name>
    <dbReference type="NCBI Taxonomy" id="760192"/>
    <lineage>
        <taxon>Bacteria</taxon>
        <taxon>Pseudomonadati</taxon>
        <taxon>Bacteroidota</taxon>
        <taxon>Saprospiria</taxon>
        <taxon>Saprospirales</taxon>
        <taxon>Haliscomenobacteraceae</taxon>
        <taxon>Haliscomenobacter</taxon>
    </lineage>
</organism>
<accession>F4L490</accession>
<evidence type="ECO:0000256" key="1">
    <source>
        <dbReference type="SAM" id="SignalP"/>
    </source>
</evidence>
<sequence>MKRRNFLKQSALVSTAMMIPAFLNDIAFGQLMARRSGKVLVVVQFSGGNDGLNTIVPYQNDLYYQNRPSLAIPKTEVLKVSSELGFNPALQALQGLYDDGVMSIVNSVGYPNPDRSHFRSMDIWHTASESTEYLNSGWLGRYLDSNCQGCASPYHAIELDDTLSLALKGNQRRGFAMSDPAQLKRTTDNKILQAVGKTPSSAHHEENVAYLYKTLVDTQSSADYLFEKSKVYRTTVAYPQSEFAKDLKMISQLITADTDTRIYYASLTGFDTHANQRNRQERLLQQYAEGMKAFVQDLKQNNLLNDVLIMTFSEFGRRVKQNASVGTDHGTANNLFLMGGNLKKAGFFNGPPNLSDLDDGDLKYQVDFRDIYTTLLNRWLDAPAPQILGQSFKGLELV</sequence>
<dbReference type="RefSeq" id="WP_013765331.1">
    <property type="nucleotide sequence ID" value="NC_015510.1"/>
</dbReference>
<dbReference type="EMBL" id="CP002691">
    <property type="protein sequence ID" value="AEE50788.1"/>
    <property type="molecule type" value="Genomic_DNA"/>
</dbReference>
<evidence type="ECO:0008006" key="4">
    <source>
        <dbReference type="Google" id="ProtNLM"/>
    </source>
</evidence>
<dbReference type="STRING" id="760192.Halhy_2924"/>
<keyword evidence="3" id="KW-1185">Reference proteome</keyword>
<dbReference type="PANTHER" id="PTHR43737:SF1">
    <property type="entry name" value="DUF1501 DOMAIN-CONTAINING PROTEIN"/>
    <property type="match status" value="1"/>
</dbReference>
<gene>
    <name evidence="2" type="ordered locus">Halhy_2924</name>
</gene>
<dbReference type="PANTHER" id="PTHR43737">
    <property type="entry name" value="BLL7424 PROTEIN"/>
    <property type="match status" value="1"/>
</dbReference>
<dbReference type="Proteomes" id="UP000008461">
    <property type="component" value="Chromosome"/>
</dbReference>
<keyword evidence="1" id="KW-0732">Signal</keyword>
<protein>
    <recommendedName>
        <fullName evidence="4">Twin-arginine translocation pathway signal</fullName>
    </recommendedName>
</protein>
<dbReference type="Pfam" id="PF07394">
    <property type="entry name" value="DUF1501"/>
    <property type="match status" value="1"/>
</dbReference>
<evidence type="ECO:0000313" key="2">
    <source>
        <dbReference type="EMBL" id="AEE50788.1"/>
    </source>
</evidence>
<feature type="signal peptide" evidence="1">
    <location>
        <begin position="1"/>
        <end position="23"/>
    </location>
</feature>
<dbReference type="InterPro" id="IPR017850">
    <property type="entry name" value="Alkaline_phosphatase_core_sf"/>
</dbReference>
<name>F4L490_HALH1</name>
<reference evidence="2 3" key="1">
    <citation type="journal article" date="2011" name="Stand. Genomic Sci.">
        <title>Complete genome sequence of Haliscomenobacter hydrossis type strain (O).</title>
        <authorList>
            <consortium name="US DOE Joint Genome Institute (JGI-PGF)"/>
            <person name="Daligault H."/>
            <person name="Lapidus A."/>
            <person name="Zeytun A."/>
            <person name="Nolan M."/>
            <person name="Lucas S."/>
            <person name="Del Rio T.G."/>
            <person name="Tice H."/>
            <person name="Cheng J.F."/>
            <person name="Tapia R."/>
            <person name="Han C."/>
            <person name="Goodwin L."/>
            <person name="Pitluck S."/>
            <person name="Liolios K."/>
            <person name="Pagani I."/>
            <person name="Ivanova N."/>
            <person name="Huntemann M."/>
            <person name="Mavromatis K."/>
            <person name="Mikhailova N."/>
            <person name="Pati A."/>
            <person name="Chen A."/>
            <person name="Palaniappan K."/>
            <person name="Land M."/>
            <person name="Hauser L."/>
            <person name="Brambilla E.M."/>
            <person name="Rohde M."/>
            <person name="Verbarg S."/>
            <person name="Goker M."/>
            <person name="Bristow J."/>
            <person name="Eisen J.A."/>
            <person name="Markowitz V."/>
            <person name="Hugenholtz P."/>
            <person name="Kyrpides N.C."/>
            <person name="Klenk H.P."/>
            <person name="Woyke T."/>
        </authorList>
    </citation>
    <scope>NUCLEOTIDE SEQUENCE [LARGE SCALE GENOMIC DNA]</scope>
    <source>
        <strain evidence="3">ATCC 27775 / DSM 1100 / LMG 10767 / O</strain>
    </source>
</reference>
<dbReference type="OrthoDB" id="9779968at2"/>
<reference key="2">
    <citation type="submission" date="2011-04" db="EMBL/GenBank/DDBJ databases">
        <title>Complete sequence of chromosome of Haliscomenobacter hydrossis DSM 1100.</title>
        <authorList>
            <consortium name="US DOE Joint Genome Institute (JGI-PGF)"/>
            <person name="Lucas S."/>
            <person name="Han J."/>
            <person name="Lapidus A."/>
            <person name="Bruce D."/>
            <person name="Goodwin L."/>
            <person name="Pitluck S."/>
            <person name="Peters L."/>
            <person name="Kyrpides N."/>
            <person name="Mavromatis K."/>
            <person name="Ivanova N."/>
            <person name="Ovchinnikova G."/>
            <person name="Pagani I."/>
            <person name="Daligault H."/>
            <person name="Detter J.C."/>
            <person name="Han C."/>
            <person name="Land M."/>
            <person name="Hauser L."/>
            <person name="Markowitz V."/>
            <person name="Cheng J.-F."/>
            <person name="Hugenholtz P."/>
            <person name="Woyke T."/>
            <person name="Wu D."/>
            <person name="Verbarg S."/>
            <person name="Frueling A."/>
            <person name="Brambilla E."/>
            <person name="Klenk H.-P."/>
            <person name="Eisen J.A."/>
        </authorList>
    </citation>
    <scope>NUCLEOTIDE SEQUENCE</scope>
    <source>
        <strain>DSM 1100</strain>
    </source>
</reference>
<dbReference type="HOGENOM" id="CLU_032896_2_0_10"/>
<dbReference type="AlphaFoldDB" id="F4L490"/>